<proteinExistence type="predicted"/>
<feature type="non-terminal residue" evidence="1">
    <location>
        <position position="311"/>
    </location>
</feature>
<keyword evidence="2" id="KW-1185">Reference proteome</keyword>
<evidence type="ECO:0000313" key="1">
    <source>
        <dbReference type="EMBL" id="OJD09613.1"/>
    </source>
</evidence>
<dbReference type="EMBL" id="LGTZ01003504">
    <property type="protein sequence ID" value="OJD09613.1"/>
    <property type="molecule type" value="Genomic_DNA"/>
</dbReference>
<dbReference type="Proteomes" id="UP000242791">
    <property type="component" value="Unassembled WGS sequence"/>
</dbReference>
<organism evidence="1 2">
    <name type="scientific">Blastomyces percursus</name>
    <dbReference type="NCBI Taxonomy" id="1658174"/>
    <lineage>
        <taxon>Eukaryota</taxon>
        <taxon>Fungi</taxon>
        <taxon>Dikarya</taxon>
        <taxon>Ascomycota</taxon>
        <taxon>Pezizomycotina</taxon>
        <taxon>Eurotiomycetes</taxon>
        <taxon>Eurotiomycetidae</taxon>
        <taxon>Onygenales</taxon>
        <taxon>Ajellomycetaceae</taxon>
        <taxon>Blastomyces</taxon>
    </lineage>
</organism>
<protein>
    <submittedName>
        <fullName evidence="1">Uncharacterized protein</fullName>
    </submittedName>
</protein>
<accession>A0A1J9Q368</accession>
<dbReference type="AlphaFoldDB" id="A0A1J9Q368"/>
<dbReference type="OrthoDB" id="5372708at2759"/>
<evidence type="ECO:0000313" key="2">
    <source>
        <dbReference type="Proteomes" id="UP000242791"/>
    </source>
</evidence>
<name>A0A1J9Q368_9EURO</name>
<comment type="caution">
    <text evidence="1">The sequence shown here is derived from an EMBL/GenBank/DDBJ whole genome shotgun (WGS) entry which is preliminary data.</text>
</comment>
<gene>
    <name evidence="1" type="ORF">ACJ73_10186</name>
</gene>
<reference evidence="1 2" key="1">
    <citation type="submission" date="2015-08" db="EMBL/GenBank/DDBJ databases">
        <title>Emmonsia species relationships and genome sequence.</title>
        <authorList>
            <person name="Cuomo C.A."/>
            <person name="Schwartz I.S."/>
            <person name="Kenyon C."/>
            <person name="De Hoog G.S."/>
            <person name="Govender N.P."/>
            <person name="Botha A."/>
            <person name="Moreno L."/>
            <person name="De Vries M."/>
            <person name="Munoz J.F."/>
            <person name="Stielow J.B."/>
        </authorList>
    </citation>
    <scope>NUCLEOTIDE SEQUENCE [LARGE SCALE GENOMIC DNA]</scope>
    <source>
        <strain evidence="1 2">EI222</strain>
    </source>
</reference>
<dbReference type="VEuPathDB" id="FungiDB:ACJ73_10186"/>
<sequence>MLRVFSEEITQRRQTPVDIITGIFADIARSHSVLVSWSIKFSERQELRSIILKARRGVQNLLECAAVAAEEVRPARSRSRSQSECLFLMLEALPKPAKSGMTIMTSRRVETKISKAFRAMQRRPNMHIGLHYVTQAVEYGLPNNCNVLSGEDKHRLFKSFVTRTNHVNVEKALLKQEIFCQSIQFLLDGSFQHSDPEISSTLQQLYNSCSTVFHTLLSRAPITDNNLRIDDDSTLSIQATSNHLAPQASSCIPSAYVRNTLALPIRIHHLPFSDPFLVCLREAYAHDYAMPFVSAMGSTPLQWCRKISFLF</sequence>